<dbReference type="Proteomes" id="UP000288812">
    <property type="component" value="Unassembled WGS sequence"/>
</dbReference>
<evidence type="ECO:0000313" key="8">
    <source>
        <dbReference type="Proteomes" id="UP000288812"/>
    </source>
</evidence>
<name>A0A437S8V8_9FIRM</name>
<dbReference type="GO" id="GO:0043190">
    <property type="term" value="C:ATP-binding cassette (ABC) transporter complex"/>
    <property type="evidence" value="ECO:0007669"/>
    <property type="project" value="InterPro"/>
</dbReference>
<keyword evidence="8" id="KW-1185">Reference proteome</keyword>
<protein>
    <submittedName>
        <fullName evidence="7">ABC transporter substrate-binding protein</fullName>
    </submittedName>
</protein>
<feature type="chain" id="PRO_5039516369" evidence="5">
    <location>
        <begin position="21"/>
        <end position="502"/>
    </location>
</feature>
<proteinExistence type="inferred from homology"/>
<dbReference type="Gene3D" id="3.10.105.10">
    <property type="entry name" value="Dipeptide-binding Protein, Domain 3"/>
    <property type="match status" value="1"/>
</dbReference>
<organism evidence="7 8">
    <name type="scientific">Anaerosphaera multitolerans</name>
    <dbReference type="NCBI Taxonomy" id="2487351"/>
    <lineage>
        <taxon>Bacteria</taxon>
        <taxon>Bacillati</taxon>
        <taxon>Bacillota</taxon>
        <taxon>Tissierellia</taxon>
        <taxon>Tissierellales</taxon>
        <taxon>Peptoniphilaceae</taxon>
        <taxon>Anaerosphaera</taxon>
    </lineage>
</organism>
<dbReference type="PANTHER" id="PTHR30290">
    <property type="entry name" value="PERIPLASMIC BINDING COMPONENT OF ABC TRANSPORTER"/>
    <property type="match status" value="1"/>
</dbReference>
<dbReference type="GO" id="GO:1904680">
    <property type="term" value="F:peptide transmembrane transporter activity"/>
    <property type="evidence" value="ECO:0007669"/>
    <property type="project" value="TreeGrafter"/>
</dbReference>
<comment type="subcellular location">
    <subcellularLocation>
        <location evidence="1">Cell membrane</location>
        <topology evidence="1">Lipid-anchor</topology>
    </subcellularLocation>
</comment>
<evidence type="ECO:0000313" key="7">
    <source>
        <dbReference type="EMBL" id="RVU55533.1"/>
    </source>
</evidence>
<accession>A0A437S8V8</accession>
<dbReference type="GO" id="GO:0015833">
    <property type="term" value="P:peptide transport"/>
    <property type="evidence" value="ECO:0007669"/>
    <property type="project" value="TreeGrafter"/>
</dbReference>
<dbReference type="PROSITE" id="PS01040">
    <property type="entry name" value="SBP_BACTERIAL_5"/>
    <property type="match status" value="1"/>
</dbReference>
<evidence type="ECO:0000256" key="1">
    <source>
        <dbReference type="ARBA" id="ARBA00004193"/>
    </source>
</evidence>
<dbReference type="InterPro" id="IPR039424">
    <property type="entry name" value="SBP_5"/>
</dbReference>
<dbReference type="Pfam" id="PF00496">
    <property type="entry name" value="SBP_bac_5"/>
    <property type="match status" value="1"/>
</dbReference>
<dbReference type="EMBL" id="RLIH01000002">
    <property type="protein sequence ID" value="RVU55533.1"/>
    <property type="molecule type" value="Genomic_DNA"/>
</dbReference>
<dbReference type="OrthoDB" id="9772924at2"/>
<reference evidence="7 8" key="1">
    <citation type="submission" date="2018-11" db="EMBL/GenBank/DDBJ databases">
        <title>Genome sequencing and assembly of Anaerosphaera sp. nov., GS7-6-2.</title>
        <authorList>
            <person name="Rettenmaier R."/>
            <person name="Liebl W."/>
            <person name="Zverlov V."/>
        </authorList>
    </citation>
    <scope>NUCLEOTIDE SEQUENCE [LARGE SCALE GENOMIC DNA]</scope>
    <source>
        <strain evidence="7 8">GS7-6-2</strain>
    </source>
</reference>
<dbReference type="PIRSF" id="PIRSF002741">
    <property type="entry name" value="MppA"/>
    <property type="match status" value="1"/>
</dbReference>
<evidence type="ECO:0000256" key="4">
    <source>
        <dbReference type="ARBA" id="ARBA00022729"/>
    </source>
</evidence>
<dbReference type="InterPro" id="IPR023765">
    <property type="entry name" value="SBP_5_CS"/>
</dbReference>
<dbReference type="GO" id="GO:0042597">
    <property type="term" value="C:periplasmic space"/>
    <property type="evidence" value="ECO:0007669"/>
    <property type="project" value="UniProtKB-ARBA"/>
</dbReference>
<dbReference type="PROSITE" id="PS51257">
    <property type="entry name" value="PROKAR_LIPOPROTEIN"/>
    <property type="match status" value="1"/>
</dbReference>
<feature type="domain" description="Solute-binding protein family 5" evidence="6">
    <location>
        <begin position="78"/>
        <end position="422"/>
    </location>
</feature>
<dbReference type="InterPro" id="IPR000914">
    <property type="entry name" value="SBP_5_dom"/>
</dbReference>
<keyword evidence="3" id="KW-0813">Transport</keyword>
<dbReference type="Gene3D" id="3.40.190.10">
    <property type="entry name" value="Periplasmic binding protein-like II"/>
    <property type="match status" value="1"/>
</dbReference>
<evidence type="ECO:0000256" key="3">
    <source>
        <dbReference type="ARBA" id="ARBA00022448"/>
    </source>
</evidence>
<dbReference type="InterPro" id="IPR030678">
    <property type="entry name" value="Peptide/Ni-bd"/>
</dbReference>
<comment type="similarity">
    <text evidence="2">Belongs to the bacterial solute-binding protein 5 family.</text>
</comment>
<dbReference type="SUPFAM" id="SSF53850">
    <property type="entry name" value="Periplasmic binding protein-like II"/>
    <property type="match status" value="1"/>
</dbReference>
<dbReference type="AlphaFoldDB" id="A0A437S8V8"/>
<dbReference type="PANTHER" id="PTHR30290:SF9">
    <property type="entry name" value="OLIGOPEPTIDE-BINDING PROTEIN APPA"/>
    <property type="match status" value="1"/>
</dbReference>
<keyword evidence="4 5" id="KW-0732">Signal</keyword>
<dbReference type="RefSeq" id="WP_127723308.1">
    <property type="nucleotide sequence ID" value="NZ_RLIH01000002.1"/>
</dbReference>
<comment type="caution">
    <text evidence="7">The sequence shown here is derived from an EMBL/GenBank/DDBJ whole genome shotgun (WGS) entry which is preliminary data.</text>
</comment>
<evidence type="ECO:0000256" key="2">
    <source>
        <dbReference type="ARBA" id="ARBA00005695"/>
    </source>
</evidence>
<gene>
    <name evidence="7" type="ORF">EF514_02050</name>
</gene>
<evidence type="ECO:0000259" key="6">
    <source>
        <dbReference type="Pfam" id="PF00496"/>
    </source>
</evidence>
<feature type="signal peptide" evidence="5">
    <location>
        <begin position="1"/>
        <end position="20"/>
    </location>
</feature>
<sequence length="502" mass="56853">MKKKFVLFAIVFTLSLSLIACGNGEDKSTTQDAEDTLKVAIFTELDSMDPFKMTAGDTETIMDNVFDGLFDSDVEGNLVPDLAESYDISDDGTTYTFKLKEGVKFHNGEDFNAEDVVYTYSELAGLSSGEPKNSKFEIIKDVKALSDYEVEVQLKERKNEFIYLTLKPIVQKDYTENEQFPIGTGPFKFVSRTPGEQLKLERFDDYHRKDHVAKFKNLNIIRIKDRQTVIMAMQSGEVDIVPRISPNEANQLGDVTLISGPQNLVQAFGLNNDFGPLKDPKVREALNYAVDRDEIVSTVGENKATKICSSFSPALPKYYEDLSEYYTYDVEKAKALLAEAGYENGFDLNVTVPSDYQYHMDTAELLESQLSKVNVRVTIEPIEFSTWLSKVYNDRDFEATIVGFIGYLDPNQILVRYVSDYSSNYINFNNPKYDEAIEKASTAISEEEQIAHYKEAQKILVEDNASVFIQDPDSITALRPGIEGLEMYPIQKMNLEDVYLEK</sequence>
<evidence type="ECO:0000256" key="5">
    <source>
        <dbReference type="SAM" id="SignalP"/>
    </source>
</evidence>